<sequence length="234" mass="26573">MKAKILIADDEKEIRDIVKMLLEGEGYVVMAAADGQEALSLADASVDLYILDVNMPKLSGFGAAAEIRKHYYAPILFLTAYSGESDKVMGFSVGGDDYLVKPFSNMELLLRVRAHLRRAKDYGPASVPEAAEREERPGIIHYKDLRLDLDRQSVEKDGEVIVLTYTEFKILELFLTHRKKIFSMDNIYQSVWEDEAVGDGTIMVHIKNLRKKLKDNSRNPEYIKTAWGKGYYVD</sequence>
<dbReference type="PANTHER" id="PTHR48111">
    <property type="entry name" value="REGULATOR OF RPOS"/>
    <property type="match status" value="1"/>
</dbReference>
<organism evidence="10 11">
    <name type="scientific">Merdimonas faecis</name>
    <dbReference type="NCBI Taxonomy" id="1653435"/>
    <lineage>
        <taxon>Bacteria</taxon>
        <taxon>Bacillati</taxon>
        <taxon>Bacillota</taxon>
        <taxon>Clostridia</taxon>
        <taxon>Lachnospirales</taxon>
        <taxon>Lachnospiraceae</taxon>
        <taxon>Merdimonas</taxon>
    </lineage>
</organism>
<dbReference type="GO" id="GO:0000156">
    <property type="term" value="F:phosphorelay response regulator activity"/>
    <property type="evidence" value="ECO:0007669"/>
    <property type="project" value="TreeGrafter"/>
</dbReference>
<dbReference type="InterPro" id="IPR036388">
    <property type="entry name" value="WH-like_DNA-bd_sf"/>
</dbReference>
<dbReference type="InterPro" id="IPR001867">
    <property type="entry name" value="OmpR/PhoB-type_DNA-bd"/>
</dbReference>
<proteinExistence type="predicted"/>
<dbReference type="CDD" id="cd00383">
    <property type="entry name" value="trans_reg_C"/>
    <property type="match status" value="1"/>
</dbReference>
<dbReference type="Pfam" id="PF00486">
    <property type="entry name" value="Trans_reg_C"/>
    <property type="match status" value="1"/>
</dbReference>
<dbReference type="GO" id="GO:0005829">
    <property type="term" value="C:cytosol"/>
    <property type="evidence" value="ECO:0007669"/>
    <property type="project" value="TreeGrafter"/>
</dbReference>
<accession>A0A9D2VY03</accession>
<dbReference type="AlphaFoldDB" id="A0A9D2VY03"/>
<evidence type="ECO:0000256" key="7">
    <source>
        <dbReference type="PROSITE-ProRule" id="PRU01091"/>
    </source>
</evidence>
<dbReference type="EMBL" id="DYXE01000060">
    <property type="protein sequence ID" value="HJH49964.1"/>
    <property type="molecule type" value="Genomic_DNA"/>
</dbReference>
<comment type="function">
    <text evidence="5">May play the central regulatory role in sporulation. It may be an element of the effector pathway responsible for the activation of sporulation genes in response to nutritional stress. Spo0A may act in concert with spo0H (a sigma factor) to control the expression of some genes that are critical to the sporulation process.</text>
</comment>
<name>A0A9D2VY03_9FIRM</name>
<evidence type="ECO:0000313" key="10">
    <source>
        <dbReference type="EMBL" id="HJH49964.1"/>
    </source>
</evidence>
<dbReference type="GO" id="GO:0000976">
    <property type="term" value="F:transcription cis-regulatory region binding"/>
    <property type="evidence" value="ECO:0007669"/>
    <property type="project" value="TreeGrafter"/>
</dbReference>
<evidence type="ECO:0000256" key="1">
    <source>
        <dbReference type="ARBA" id="ARBA00018672"/>
    </source>
</evidence>
<keyword evidence="2" id="KW-0805">Transcription regulation</keyword>
<dbReference type="Gene3D" id="3.40.50.2300">
    <property type="match status" value="1"/>
</dbReference>
<dbReference type="SUPFAM" id="SSF52172">
    <property type="entry name" value="CheY-like"/>
    <property type="match status" value="1"/>
</dbReference>
<evidence type="ECO:0000259" key="8">
    <source>
        <dbReference type="PROSITE" id="PS50110"/>
    </source>
</evidence>
<evidence type="ECO:0000256" key="3">
    <source>
        <dbReference type="ARBA" id="ARBA00023125"/>
    </source>
</evidence>
<dbReference type="Gene3D" id="1.10.10.10">
    <property type="entry name" value="Winged helix-like DNA-binding domain superfamily/Winged helix DNA-binding domain"/>
    <property type="match status" value="1"/>
</dbReference>
<feature type="domain" description="Response regulatory" evidence="8">
    <location>
        <begin position="4"/>
        <end position="116"/>
    </location>
</feature>
<keyword evidence="3 7" id="KW-0238">DNA-binding</keyword>
<dbReference type="Gene3D" id="6.10.250.690">
    <property type="match status" value="1"/>
</dbReference>
<feature type="DNA-binding region" description="OmpR/PhoB-type" evidence="7">
    <location>
        <begin position="137"/>
        <end position="234"/>
    </location>
</feature>
<keyword evidence="6" id="KW-0597">Phosphoprotein</keyword>
<dbReference type="InterPro" id="IPR001789">
    <property type="entry name" value="Sig_transdc_resp-reg_receiver"/>
</dbReference>
<evidence type="ECO:0000256" key="5">
    <source>
        <dbReference type="ARBA" id="ARBA00024867"/>
    </source>
</evidence>
<dbReference type="InterPro" id="IPR011006">
    <property type="entry name" value="CheY-like_superfamily"/>
</dbReference>
<dbReference type="Pfam" id="PF00072">
    <property type="entry name" value="Response_reg"/>
    <property type="match status" value="1"/>
</dbReference>
<evidence type="ECO:0000256" key="2">
    <source>
        <dbReference type="ARBA" id="ARBA00023015"/>
    </source>
</evidence>
<reference evidence="10" key="1">
    <citation type="journal article" date="2021" name="PeerJ">
        <title>Extensive microbial diversity within the chicken gut microbiome revealed by metagenomics and culture.</title>
        <authorList>
            <person name="Gilroy R."/>
            <person name="Ravi A."/>
            <person name="Getino M."/>
            <person name="Pursley I."/>
            <person name="Horton D.L."/>
            <person name="Alikhan N.F."/>
            <person name="Baker D."/>
            <person name="Gharbi K."/>
            <person name="Hall N."/>
            <person name="Watson M."/>
            <person name="Adriaenssens E.M."/>
            <person name="Foster-Nyarko E."/>
            <person name="Jarju S."/>
            <person name="Secka A."/>
            <person name="Antonio M."/>
            <person name="Oren A."/>
            <person name="Chaudhuri R.R."/>
            <person name="La Ragione R."/>
            <person name="Hildebrand F."/>
            <person name="Pallen M.J."/>
        </authorList>
    </citation>
    <scope>NUCLEOTIDE SEQUENCE</scope>
    <source>
        <strain evidence="10">USAMLcec4-12693</strain>
    </source>
</reference>
<dbReference type="GO" id="GO:0006355">
    <property type="term" value="P:regulation of DNA-templated transcription"/>
    <property type="evidence" value="ECO:0007669"/>
    <property type="project" value="InterPro"/>
</dbReference>
<dbReference type="CDD" id="cd17574">
    <property type="entry name" value="REC_OmpR"/>
    <property type="match status" value="1"/>
</dbReference>
<dbReference type="SMART" id="SM00862">
    <property type="entry name" value="Trans_reg_C"/>
    <property type="match status" value="1"/>
</dbReference>
<dbReference type="PANTHER" id="PTHR48111:SF2">
    <property type="entry name" value="RESPONSE REGULATOR SAER"/>
    <property type="match status" value="1"/>
</dbReference>
<comment type="caution">
    <text evidence="10">The sequence shown here is derived from an EMBL/GenBank/DDBJ whole genome shotgun (WGS) entry which is preliminary data.</text>
</comment>
<feature type="modified residue" description="4-aspartylphosphate" evidence="6">
    <location>
        <position position="52"/>
    </location>
</feature>
<dbReference type="RefSeq" id="WP_277272114.1">
    <property type="nucleotide sequence ID" value="NZ_DYXE01000060.1"/>
</dbReference>
<dbReference type="GO" id="GO:0032993">
    <property type="term" value="C:protein-DNA complex"/>
    <property type="evidence" value="ECO:0007669"/>
    <property type="project" value="TreeGrafter"/>
</dbReference>
<dbReference type="Proteomes" id="UP000813420">
    <property type="component" value="Unassembled WGS sequence"/>
</dbReference>
<evidence type="ECO:0000313" key="11">
    <source>
        <dbReference type="Proteomes" id="UP000813420"/>
    </source>
</evidence>
<evidence type="ECO:0000256" key="4">
    <source>
        <dbReference type="ARBA" id="ARBA00023163"/>
    </source>
</evidence>
<feature type="domain" description="OmpR/PhoB-type" evidence="9">
    <location>
        <begin position="137"/>
        <end position="234"/>
    </location>
</feature>
<protein>
    <recommendedName>
        <fullName evidence="1">Stage 0 sporulation protein A homolog</fullName>
    </recommendedName>
</protein>
<evidence type="ECO:0000259" key="9">
    <source>
        <dbReference type="PROSITE" id="PS51755"/>
    </source>
</evidence>
<keyword evidence="4" id="KW-0804">Transcription</keyword>
<evidence type="ECO:0000256" key="6">
    <source>
        <dbReference type="PROSITE-ProRule" id="PRU00169"/>
    </source>
</evidence>
<gene>
    <name evidence="10" type="ORF">K8V39_06855</name>
</gene>
<reference evidence="10" key="2">
    <citation type="submission" date="2021-09" db="EMBL/GenBank/DDBJ databases">
        <authorList>
            <person name="Gilroy R."/>
        </authorList>
    </citation>
    <scope>NUCLEOTIDE SEQUENCE</scope>
    <source>
        <strain evidence="10">USAMLcec4-12693</strain>
    </source>
</reference>
<dbReference type="PROSITE" id="PS50110">
    <property type="entry name" value="RESPONSE_REGULATORY"/>
    <property type="match status" value="1"/>
</dbReference>
<dbReference type="InterPro" id="IPR039420">
    <property type="entry name" value="WalR-like"/>
</dbReference>
<dbReference type="SMART" id="SM00448">
    <property type="entry name" value="REC"/>
    <property type="match status" value="1"/>
</dbReference>
<dbReference type="PROSITE" id="PS51755">
    <property type="entry name" value="OMPR_PHOB"/>
    <property type="match status" value="1"/>
</dbReference>